<accession>A0AAV6Z9J9</accession>
<organism evidence="1 2">
    <name type="scientific">Engystomops pustulosus</name>
    <name type="common">Tungara frog</name>
    <name type="synonym">Physalaemus pustulosus</name>
    <dbReference type="NCBI Taxonomy" id="76066"/>
    <lineage>
        <taxon>Eukaryota</taxon>
        <taxon>Metazoa</taxon>
        <taxon>Chordata</taxon>
        <taxon>Craniata</taxon>
        <taxon>Vertebrata</taxon>
        <taxon>Euteleostomi</taxon>
        <taxon>Amphibia</taxon>
        <taxon>Batrachia</taxon>
        <taxon>Anura</taxon>
        <taxon>Neobatrachia</taxon>
        <taxon>Hyloidea</taxon>
        <taxon>Leptodactylidae</taxon>
        <taxon>Leiuperinae</taxon>
        <taxon>Engystomops</taxon>
    </lineage>
</organism>
<gene>
    <name evidence="1" type="ORF">GDO81_023239</name>
</gene>
<proteinExistence type="predicted"/>
<name>A0AAV6Z9J9_ENGPU</name>
<keyword evidence="2" id="KW-1185">Reference proteome</keyword>
<dbReference type="AlphaFoldDB" id="A0AAV6Z9J9"/>
<sequence>MWSSFCCPVSSRRTVGIFSRSASDDYEWLTRALNSSMFKNLVNESMSVYISNREEETFRDGVQNCDFTILYHTKNRGRINITNVTDSMYDEQLEYMSSYKGRVNVIVVVDDLEKADYEEKRRIIRHQPDIMKYAQDLVLVTANEKRHPHLLDPKLQSIKELISAGE</sequence>
<evidence type="ECO:0000313" key="1">
    <source>
        <dbReference type="EMBL" id="KAG8544010.1"/>
    </source>
</evidence>
<protein>
    <submittedName>
        <fullName evidence="1">Uncharacterized protein</fullName>
    </submittedName>
</protein>
<comment type="caution">
    <text evidence="1">The sequence shown here is derived from an EMBL/GenBank/DDBJ whole genome shotgun (WGS) entry which is preliminary data.</text>
</comment>
<reference evidence="1" key="1">
    <citation type="thesis" date="2020" institute="ProQuest LLC" country="789 East Eisenhower Parkway, Ann Arbor, MI, USA">
        <title>Comparative Genomics and Chromosome Evolution.</title>
        <authorList>
            <person name="Mudd A.B."/>
        </authorList>
    </citation>
    <scope>NUCLEOTIDE SEQUENCE</scope>
    <source>
        <strain evidence="1">237g6f4</strain>
        <tissue evidence="1">Blood</tissue>
    </source>
</reference>
<dbReference type="Proteomes" id="UP000824782">
    <property type="component" value="Unassembled WGS sequence"/>
</dbReference>
<dbReference type="EMBL" id="WNYA01002633">
    <property type="protein sequence ID" value="KAG8544010.1"/>
    <property type="molecule type" value="Genomic_DNA"/>
</dbReference>
<evidence type="ECO:0000313" key="2">
    <source>
        <dbReference type="Proteomes" id="UP000824782"/>
    </source>
</evidence>